<dbReference type="CDD" id="cd06581">
    <property type="entry name" value="TM_PBP1_LivM_like"/>
    <property type="match status" value="1"/>
</dbReference>
<keyword evidence="8" id="KW-1185">Reference proteome</keyword>
<dbReference type="AlphaFoldDB" id="C7LYB9"/>
<feature type="transmembrane region" description="Helical" evidence="6">
    <location>
        <begin position="269"/>
        <end position="289"/>
    </location>
</feature>
<dbReference type="GO" id="GO:0005886">
    <property type="term" value="C:plasma membrane"/>
    <property type="evidence" value="ECO:0007669"/>
    <property type="project" value="UniProtKB-SubCell"/>
</dbReference>
<dbReference type="PANTHER" id="PTHR30482">
    <property type="entry name" value="HIGH-AFFINITY BRANCHED-CHAIN AMINO ACID TRANSPORT SYSTEM PERMEASE"/>
    <property type="match status" value="1"/>
</dbReference>
<keyword evidence="2" id="KW-1003">Cell membrane</keyword>
<reference evidence="7 8" key="1">
    <citation type="journal article" date="2009" name="Stand. Genomic Sci.">
        <title>Complete genome sequence of Acidimicrobium ferrooxidans type strain (ICP).</title>
        <authorList>
            <person name="Clum A."/>
            <person name="Nolan M."/>
            <person name="Lang E."/>
            <person name="Glavina Del Rio T."/>
            <person name="Tice H."/>
            <person name="Copeland A."/>
            <person name="Cheng J.F."/>
            <person name="Lucas S."/>
            <person name="Chen F."/>
            <person name="Bruce D."/>
            <person name="Goodwin L."/>
            <person name="Pitluck S."/>
            <person name="Ivanova N."/>
            <person name="Mavrommatis K."/>
            <person name="Mikhailova N."/>
            <person name="Pati A."/>
            <person name="Chen A."/>
            <person name="Palaniappan K."/>
            <person name="Goker M."/>
            <person name="Spring S."/>
            <person name="Land M."/>
            <person name="Hauser L."/>
            <person name="Chang Y.J."/>
            <person name="Jeffries C.C."/>
            <person name="Chain P."/>
            <person name="Bristow J."/>
            <person name="Eisen J.A."/>
            <person name="Markowitz V."/>
            <person name="Hugenholtz P."/>
            <person name="Kyrpides N.C."/>
            <person name="Klenk H.P."/>
            <person name="Lapidus A."/>
        </authorList>
    </citation>
    <scope>NUCLEOTIDE SEQUENCE [LARGE SCALE GENOMIC DNA]</scope>
    <source>
        <strain evidence="8">DSM 10331 / JCM 15462 / NBRC 103882 / ICP</strain>
    </source>
</reference>
<evidence type="ECO:0000256" key="1">
    <source>
        <dbReference type="ARBA" id="ARBA00004651"/>
    </source>
</evidence>
<keyword evidence="5 6" id="KW-0472">Membrane</keyword>
<dbReference type="InterPro" id="IPR001851">
    <property type="entry name" value="ABC_transp_permease"/>
</dbReference>
<dbReference type="InterPro" id="IPR043428">
    <property type="entry name" value="LivM-like"/>
</dbReference>
<keyword evidence="4 6" id="KW-1133">Transmembrane helix</keyword>
<dbReference type="eggNOG" id="COG4177">
    <property type="taxonomic scope" value="Bacteria"/>
</dbReference>
<feature type="transmembrane region" description="Helical" evidence="6">
    <location>
        <begin position="24"/>
        <end position="44"/>
    </location>
</feature>
<evidence type="ECO:0000256" key="6">
    <source>
        <dbReference type="SAM" id="Phobius"/>
    </source>
</evidence>
<feature type="transmembrane region" description="Helical" evidence="6">
    <location>
        <begin position="169"/>
        <end position="188"/>
    </location>
</feature>
<dbReference type="Pfam" id="PF02653">
    <property type="entry name" value="BPD_transp_2"/>
    <property type="match status" value="1"/>
</dbReference>
<evidence type="ECO:0000313" key="8">
    <source>
        <dbReference type="Proteomes" id="UP000000771"/>
    </source>
</evidence>
<evidence type="ECO:0000313" key="7">
    <source>
        <dbReference type="EMBL" id="ACU53727.1"/>
    </source>
</evidence>
<dbReference type="PANTHER" id="PTHR30482:SF10">
    <property type="entry name" value="HIGH-AFFINITY BRANCHED-CHAIN AMINO ACID TRANSPORT PROTEIN BRAE"/>
    <property type="match status" value="1"/>
</dbReference>
<evidence type="ECO:0000256" key="5">
    <source>
        <dbReference type="ARBA" id="ARBA00023136"/>
    </source>
</evidence>
<feature type="transmembrane region" description="Helical" evidence="6">
    <location>
        <begin position="242"/>
        <end position="262"/>
    </location>
</feature>
<dbReference type="EMBL" id="CP001631">
    <property type="protein sequence ID" value="ACU53727.1"/>
    <property type="molecule type" value="Genomic_DNA"/>
</dbReference>
<organism evidence="7 8">
    <name type="scientific">Acidimicrobium ferrooxidans (strain DSM 10331 / JCM 15462 / NBRC 103882 / ICP)</name>
    <dbReference type="NCBI Taxonomy" id="525909"/>
    <lineage>
        <taxon>Bacteria</taxon>
        <taxon>Bacillati</taxon>
        <taxon>Actinomycetota</taxon>
        <taxon>Acidimicrobiia</taxon>
        <taxon>Acidimicrobiales</taxon>
        <taxon>Acidimicrobiaceae</taxon>
        <taxon>Acidimicrobium</taxon>
    </lineage>
</organism>
<name>C7LYB9_ACIFD</name>
<sequence length="336" mass="35171">MPEPALAQRPTTERRSRRRLGRRAIADGLGVVVPVVGFAFGLHIYGNELLLVYMMGYVALAQGINVIYGFTGYLPFGYFGLFGAGAYASGLAIIHLHVPALASVLVGGLGAVVVGLVLIPLFRLRGAYFAIATLAAALALADIVANPALTSVTNGPDGLNLASAYSSGQFYVASIVLVGLSLIVVVWLRNSRFGLTLQAIRDEPYSASMVGVNVPMRRAVAWLIACAIAGMAGALYGWASSLFYPTAVFDVTTTVLALVFALFGGVGTLWGPTIGAVVLYALYAIIGVSDPQAFQLIYGLAIVVLVLFAPRGLAGILTAVRGLLVRRPKELPDATA</sequence>
<feature type="transmembrane region" description="Helical" evidence="6">
    <location>
        <begin position="295"/>
        <end position="320"/>
    </location>
</feature>
<feature type="transmembrane region" description="Helical" evidence="6">
    <location>
        <begin position="100"/>
        <end position="121"/>
    </location>
</feature>
<feature type="transmembrane region" description="Helical" evidence="6">
    <location>
        <begin position="219"/>
        <end position="236"/>
    </location>
</feature>
<proteinExistence type="predicted"/>
<dbReference type="RefSeq" id="WP_015798216.1">
    <property type="nucleotide sequence ID" value="NC_013124.1"/>
</dbReference>
<feature type="transmembrane region" description="Helical" evidence="6">
    <location>
        <begin position="50"/>
        <end position="69"/>
    </location>
</feature>
<dbReference type="HOGENOM" id="CLU_031365_2_0_11"/>
<keyword evidence="3 6" id="KW-0812">Transmembrane</keyword>
<evidence type="ECO:0000256" key="2">
    <source>
        <dbReference type="ARBA" id="ARBA00022475"/>
    </source>
</evidence>
<evidence type="ECO:0000256" key="3">
    <source>
        <dbReference type="ARBA" id="ARBA00022692"/>
    </source>
</evidence>
<feature type="transmembrane region" description="Helical" evidence="6">
    <location>
        <begin position="76"/>
        <end position="94"/>
    </location>
</feature>
<dbReference type="Proteomes" id="UP000000771">
    <property type="component" value="Chromosome"/>
</dbReference>
<dbReference type="STRING" id="525909.Afer_0779"/>
<dbReference type="GO" id="GO:0015658">
    <property type="term" value="F:branched-chain amino acid transmembrane transporter activity"/>
    <property type="evidence" value="ECO:0007669"/>
    <property type="project" value="InterPro"/>
</dbReference>
<dbReference type="KEGG" id="afo:Afer_0779"/>
<comment type="subcellular location">
    <subcellularLocation>
        <location evidence="1">Cell membrane</location>
        <topology evidence="1">Multi-pass membrane protein</topology>
    </subcellularLocation>
</comment>
<accession>C7LYB9</accession>
<feature type="transmembrane region" description="Helical" evidence="6">
    <location>
        <begin position="128"/>
        <end position="149"/>
    </location>
</feature>
<protein>
    <submittedName>
        <fullName evidence="7">Inner-membrane translocator</fullName>
    </submittedName>
</protein>
<gene>
    <name evidence="7" type="ordered locus">Afer_0779</name>
</gene>
<evidence type="ECO:0000256" key="4">
    <source>
        <dbReference type="ARBA" id="ARBA00022989"/>
    </source>
</evidence>